<proteinExistence type="predicted"/>
<sequence>MMSDEELCPSCREPLDYPSGEGCANMTEHEVSEPFHIAVEKIVEHEDGGATYSFEMDEKAAVNMAQIGLEFTVFCAAYQLDLQYVLNNLGYLAEKRDNSENDK</sequence>
<organism evidence="1">
    <name type="scientific">uncultured Caudovirales phage</name>
    <dbReference type="NCBI Taxonomy" id="2100421"/>
    <lineage>
        <taxon>Viruses</taxon>
        <taxon>Duplodnaviria</taxon>
        <taxon>Heunggongvirae</taxon>
        <taxon>Uroviricota</taxon>
        <taxon>Caudoviricetes</taxon>
        <taxon>Peduoviridae</taxon>
        <taxon>Maltschvirus</taxon>
        <taxon>Maltschvirus maltsch</taxon>
    </lineage>
</organism>
<dbReference type="EMBL" id="LR796358">
    <property type="protein sequence ID" value="CAB4139107.1"/>
    <property type="molecule type" value="Genomic_DNA"/>
</dbReference>
<reference evidence="1" key="1">
    <citation type="submission" date="2020-04" db="EMBL/GenBank/DDBJ databases">
        <authorList>
            <person name="Chiriac C."/>
            <person name="Salcher M."/>
            <person name="Ghai R."/>
            <person name="Kavagutti S V."/>
        </authorList>
    </citation>
    <scope>NUCLEOTIDE SEQUENCE</scope>
</reference>
<accession>A0A6J5M1C7</accession>
<evidence type="ECO:0000313" key="1">
    <source>
        <dbReference type="EMBL" id="CAB4139107.1"/>
    </source>
</evidence>
<protein>
    <submittedName>
        <fullName evidence="1">Uncharacterized protein</fullName>
    </submittedName>
</protein>
<gene>
    <name evidence="1" type="ORF">UFOVP343_42</name>
</gene>
<name>A0A6J5M1C7_9CAUD</name>